<sequence length="514" mass="57627">MHFLEFLTVVAPTLTIIYFSSIGLGILSLSDLDDWHRYVIASFVCQLIVIVFRIACVVRGQFLQHGMDKRKLPETPSTSTEQKFVAHILEEATKALVLYIYATVFAGGPAKMASYVLLASAVFAGNKLVCTLFTYLPLNYESHYAKFTSSLRKFESRCCLNIDRSTLASELAILVLQSSDETANPLFKLDFFGSLSNSPIDIPASGSAQAHLYKIDRLYSVSPKDTMYPSYEHYLEDCECEGASQQAQSVKIDERSCNGRLIDSRDLKTTQYPVTAVKECVSIGDSPLLSAASYTSSVKAGPEKSSWAWIFPWCNNELLQENVSRKVERAMLRKKLSTFTLNSEKLVNGLCETSSLKSWSRSLYGTLDLECQLARLQIPNSHTFYEYARFANKYLDSWSPNVQGVLRCIDPAFIKFGIPIPRLPAFYFTLYASSACLWQFSSMIVLALPFMGLVPPTFAFLAIVTLIVAKLFCVNYLHGQCTLSYKFSICAEFALNVVVFSLAYASFHFSVIWH</sequence>
<feature type="transmembrane region" description="Helical" evidence="1">
    <location>
        <begin position="425"/>
        <end position="451"/>
    </location>
</feature>
<evidence type="ECO:0000313" key="2">
    <source>
        <dbReference type="EMBL" id="QBM89291.1"/>
    </source>
</evidence>
<dbReference type="Proteomes" id="UP000292447">
    <property type="component" value="Chromosome IV"/>
</dbReference>
<feature type="transmembrane region" description="Helical" evidence="1">
    <location>
        <begin position="6"/>
        <end position="27"/>
    </location>
</feature>
<dbReference type="EMBL" id="CP034459">
    <property type="protein sequence ID" value="QBM89291.1"/>
    <property type="molecule type" value="Genomic_DNA"/>
</dbReference>
<dbReference type="AlphaFoldDB" id="A0A4P6XTF1"/>
<feature type="transmembrane region" description="Helical" evidence="1">
    <location>
        <begin position="39"/>
        <end position="62"/>
    </location>
</feature>
<keyword evidence="1" id="KW-0472">Membrane</keyword>
<feature type="transmembrane region" description="Helical" evidence="1">
    <location>
        <begin position="489"/>
        <end position="513"/>
    </location>
</feature>
<organism evidence="2 3">
    <name type="scientific">Metschnikowia aff. pulcherrima</name>
    <dbReference type="NCBI Taxonomy" id="2163413"/>
    <lineage>
        <taxon>Eukaryota</taxon>
        <taxon>Fungi</taxon>
        <taxon>Dikarya</taxon>
        <taxon>Ascomycota</taxon>
        <taxon>Saccharomycotina</taxon>
        <taxon>Pichiomycetes</taxon>
        <taxon>Metschnikowiaceae</taxon>
        <taxon>Metschnikowia</taxon>
    </lineage>
</organism>
<keyword evidence="1" id="KW-0812">Transmembrane</keyword>
<keyword evidence="3" id="KW-1185">Reference proteome</keyword>
<keyword evidence="1" id="KW-1133">Transmembrane helix</keyword>
<protein>
    <submittedName>
        <fullName evidence="2">Uncharacterized protein</fullName>
    </submittedName>
</protein>
<evidence type="ECO:0000256" key="1">
    <source>
        <dbReference type="SAM" id="Phobius"/>
    </source>
</evidence>
<name>A0A4P6XTF1_9ASCO</name>
<proteinExistence type="predicted"/>
<accession>A0A4P6XTF1</accession>
<evidence type="ECO:0000313" key="3">
    <source>
        <dbReference type="Proteomes" id="UP000292447"/>
    </source>
</evidence>
<gene>
    <name evidence="2" type="ORF">METSCH_D03590</name>
</gene>
<feature type="transmembrane region" description="Helical" evidence="1">
    <location>
        <begin position="457"/>
        <end position="477"/>
    </location>
</feature>
<feature type="transmembrane region" description="Helical" evidence="1">
    <location>
        <begin position="115"/>
        <end position="136"/>
    </location>
</feature>
<reference evidence="3" key="1">
    <citation type="submission" date="2019-03" db="EMBL/GenBank/DDBJ databases">
        <title>Snf2 controls pulcherriminic acid biosynthesis and connects pigmentation and antifungal activity of the yeast Metschnikowia pulcherrima.</title>
        <authorList>
            <person name="Gore-Lloyd D."/>
            <person name="Sumann I."/>
            <person name="Brachmann A.O."/>
            <person name="Schneeberger K."/>
            <person name="Ortiz-Merino R.A."/>
            <person name="Moreno-Beltran M."/>
            <person name="Schlaefli M."/>
            <person name="Kirner P."/>
            <person name="Santos Kron A."/>
            <person name="Wolfe K.H."/>
            <person name="Piel J."/>
            <person name="Ahrens C.H."/>
            <person name="Henk D."/>
            <person name="Freimoser F.M."/>
        </authorList>
    </citation>
    <scope>NUCLEOTIDE SEQUENCE [LARGE SCALE GENOMIC DNA]</scope>
    <source>
        <strain evidence="3">APC 1.2</strain>
    </source>
</reference>